<evidence type="ECO:0000256" key="5">
    <source>
        <dbReference type="ARBA" id="ARBA00023239"/>
    </source>
</evidence>
<dbReference type="InterPro" id="IPR023045">
    <property type="entry name" value="MoaC"/>
</dbReference>
<dbReference type="PANTHER" id="PTHR22960">
    <property type="entry name" value="MOLYBDOPTERIN COFACTOR SYNTHESIS PROTEIN A"/>
    <property type="match status" value="1"/>
</dbReference>
<comment type="pathway">
    <text evidence="2">Cofactor biosynthesis; molybdopterin biosynthesis.</text>
</comment>
<evidence type="ECO:0000256" key="3">
    <source>
        <dbReference type="ARBA" id="ARBA00012575"/>
    </source>
</evidence>
<dbReference type="Pfam" id="PF01967">
    <property type="entry name" value="MoaC"/>
    <property type="match status" value="1"/>
</dbReference>
<evidence type="ECO:0000256" key="6">
    <source>
        <dbReference type="SAM" id="MobiDB-lite"/>
    </source>
</evidence>
<dbReference type="Gene3D" id="3.30.70.640">
    <property type="entry name" value="Molybdopterin cofactor biosynthesis C (MoaC) domain"/>
    <property type="match status" value="1"/>
</dbReference>
<evidence type="ECO:0000256" key="1">
    <source>
        <dbReference type="ARBA" id="ARBA00001637"/>
    </source>
</evidence>
<keyword evidence="4" id="KW-0501">Molybdenum cofactor biosynthesis</keyword>
<evidence type="ECO:0000256" key="4">
    <source>
        <dbReference type="ARBA" id="ARBA00023150"/>
    </source>
</evidence>
<dbReference type="AlphaFoldDB" id="A0AAW1P4D1"/>
<dbReference type="PANTHER" id="PTHR22960:SF0">
    <property type="entry name" value="MOLYBDENUM COFACTOR BIOSYNTHESIS PROTEIN 1"/>
    <property type="match status" value="1"/>
</dbReference>
<comment type="catalytic activity">
    <reaction evidence="1">
        <text>(8S)-3',8-cyclo-7,8-dihydroguanosine 5'-triphosphate = cyclic pyranopterin phosphate + diphosphate</text>
        <dbReference type="Rhea" id="RHEA:49580"/>
        <dbReference type="ChEBI" id="CHEBI:33019"/>
        <dbReference type="ChEBI" id="CHEBI:59648"/>
        <dbReference type="ChEBI" id="CHEBI:131766"/>
        <dbReference type="EC" id="4.6.1.17"/>
    </reaction>
</comment>
<feature type="region of interest" description="Disordered" evidence="6">
    <location>
        <begin position="303"/>
        <end position="325"/>
    </location>
</feature>
<feature type="domain" description="Molybdopterin cofactor biosynthesis C (MoaC)" evidence="7">
    <location>
        <begin position="164"/>
        <end position="299"/>
    </location>
</feature>
<dbReference type="EMBL" id="JALJOQ010000055">
    <property type="protein sequence ID" value="KAK9803801.1"/>
    <property type="molecule type" value="Genomic_DNA"/>
</dbReference>
<dbReference type="InterPro" id="IPR002820">
    <property type="entry name" value="Mopterin_CF_biosynth-C_dom"/>
</dbReference>
<gene>
    <name evidence="8" type="ORF">WJX73_000757</name>
</gene>
<dbReference type="InterPro" id="IPR036522">
    <property type="entry name" value="MoaC_sf"/>
</dbReference>
<dbReference type="EC" id="4.6.1.17" evidence="3"/>
<evidence type="ECO:0000259" key="7">
    <source>
        <dbReference type="Pfam" id="PF01967"/>
    </source>
</evidence>
<reference evidence="8 9" key="1">
    <citation type="journal article" date="2024" name="Nat. Commun.">
        <title>Phylogenomics reveals the evolutionary origins of lichenization in chlorophyte algae.</title>
        <authorList>
            <person name="Puginier C."/>
            <person name="Libourel C."/>
            <person name="Otte J."/>
            <person name="Skaloud P."/>
            <person name="Haon M."/>
            <person name="Grisel S."/>
            <person name="Petersen M."/>
            <person name="Berrin J.G."/>
            <person name="Delaux P.M."/>
            <person name="Dal Grande F."/>
            <person name="Keller J."/>
        </authorList>
    </citation>
    <scope>NUCLEOTIDE SEQUENCE [LARGE SCALE GENOMIC DNA]</scope>
    <source>
        <strain evidence="8 9">SAG 2036</strain>
    </source>
</reference>
<dbReference type="InterPro" id="IPR050105">
    <property type="entry name" value="MoCo_biosynth_MoaA/MoaC"/>
</dbReference>
<evidence type="ECO:0000313" key="9">
    <source>
        <dbReference type="Proteomes" id="UP001465755"/>
    </source>
</evidence>
<dbReference type="GO" id="GO:0061799">
    <property type="term" value="F:cyclic pyranopterin monophosphate synthase activity"/>
    <property type="evidence" value="ECO:0007669"/>
    <property type="project" value="UniProtKB-EC"/>
</dbReference>
<name>A0AAW1P4D1_9CHLO</name>
<proteinExistence type="inferred from homology"/>
<sequence>MAALVLRCWNELCKSAVRRQTVQSSAGRAGLGTLSLPERPASRLTTEARPGLIFDTRARSLQSCDTSSAKEAAWPQDETHSSSAGQRLFAVVQHVPRPSTDRCFPSTAACSSATPGLPVAESEREPCSPPAVIQAMHQEDGLTLERTAGRTTLTHVDSEGRASMVGVGDKPSSSRTAKASGRVVLGRETFQLVAANKLKKGDVLPIAQLAGIMAAKQTAHLIPLCHNVPLSKVEVQLQLDPEAHAVTITAQAECTGQTGVEMEALTAVSVAALTVYDMCKASSKAQIITDICLDSKSGGQGGGYKRAGIKTTNMHRRPGGGPTMQ</sequence>
<dbReference type="GO" id="GO:0061798">
    <property type="term" value="F:GTP 3',8'-cyclase activity"/>
    <property type="evidence" value="ECO:0007669"/>
    <property type="project" value="TreeGrafter"/>
</dbReference>
<keyword evidence="9" id="KW-1185">Reference proteome</keyword>
<organism evidence="8 9">
    <name type="scientific">Symbiochloris irregularis</name>
    <dbReference type="NCBI Taxonomy" id="706552"/>
    <lineage>
        <taxon>Eukaryota</taxon>
        <taxon>Viridiplantae</taxon>
        <taxon>Chlorophyta</taxon>
        <taxon>core chlorophytes</taxon>
        <taxon>Trebouxiophyceae</taxon>
        <taxon>Trebouxiales</taxon>
        <taxon>Trebouxiaceae</taxon>
        <taxon>Symbiochloris</taxon>
    </lineage>
</organism>
<comment type="caution">
    <text evidence="8">The sequence shown here is derived from an EMBL/GenBank/DDBJ whole genome shotgun (WGS) entry which is preliminary data.</text>
</comment>
<dbReference type="NCBIfam" id="NF006870">
    <property type="entry name" value="PRK09364.1"/>
    <property type="match status" value="1"/>
</dbReference>
<dbReference type="HAMAP" id="MF_01224_B">
    <property type="entry name" value="MoaC_B"/>
    <property type="match status" value="1"/>
</dbReference>
<accession>A0AAW1P4D1</accession>
<keyword evidence="5" id="KW-0456">Lyase</keyword>
<evidence type="ECO:0000256" key="2">
    <source>
        <dbReference type="ARBA" id="ARBA00005046"/>
    </source>
</evidence>
<dbReference type="SUPFAM" id="SSF55040">
    <property type="entry name" value="Molybdenum cofactor biosynthesis protein C, MoaC"/>
    <property type="match status" value="1"/>
</dbReference>
<protein>
    <recommendedName>
        <fullName evidence="3">cyclic pyranopterin monophosphate synthase</fullName>
        <ecNumber evidence="3">4.6.1.17</ecNumber>
    </recommendedName>
</protein>
<dbReference type="NCBIfam" id="TIGR00581">
    <property type="entry name" value="moaC"/>
    <property type="match status" value="1"/>
</dbReference>
<dbReference type="GO" id="GO:0006777">
    <property type="term" value="P:Mo-molybdopterin cofactor biosynthetic process"/>
    <property type="evidence" value="ECO:0007669"/>
    <property type="project" value="UniProtKB-KW"/>
</dbReference>
<dbReference type="CDD" id="cd01420">
    <property type="entry name" value="MoaC_PE"/>
    <property type="match status" value="1"/>
</dbReference>
<dbReference type="InterPro" id="IPR047594">
    <property type="entry name" value="MoaC_bact/euk"/>
</dbReference>
<dbReference type="Proteomes" id="UP001465755">
    <property type="component" value="Unassembled WGS sequence"/>
</dbReference>
<evidence type="ECO:0000313" key="8">
    <source>
        <dbReference type="EMBL" id="KAK9803801.1"/>
    </source>
</evidence>